<dbReference type="Proteomes" id="UP000030645">
    <property type="component" value="Unassembled WGS sequence"/>
</dbReference>
<dbReference type="AlphaFoldDB" id="W9R4X6"/>
<reference evidence="3" key="1">
    <citation type="submission" date="2013-01" db="EMBL/GenBank/DDBJ databases">
        <title>Draft Genome Sequence of a Mulberry Tree, Morus notabilis C.K. Schneid.</title>
        <authorList>
            <person name="He N."/>
            <person name="Zhao S."/>
        </authorList>
    </citation>
    <scope>NUCLEOTIDE SEQUENCE</scope>
</reference>
<organism evidence="2 3">
    <name type="scientific">Morus notabilis</name>
    <dbReference type="NCBI Taxonomy" id="981085"/>
    <lineage>
        <taxon>Eukaryota</taxon>
        <taxon>Viridiplantae</taxon>
        <taxon>Streptophyta</taxon>
        <taxon>Embryophyta</taxon>
        <taxon>Tracheophyta</taxon>
        <taxon>Spermatophyta</taxon>
        <taxon>Magnoliopsida</taxon>
        <taxon>eudicotyledons</taxon>
        <taxon>Gunneridae</taxon>
        <taxon>Pentapetalae</taxon>
        <taxon>rosids</taxon>
        <taxon>fabids</taxon>
        <taxon>Rosales</taxon>
        <taxon>Moraceae</taxon>
        <taxon>Moreae</taxon>
        <taxon>Morus</taxon>
    </lineage>
</organism>
<keyword evidence="3" id="KW-1185">Reference proteome</keyword>
<gene>
    <name evidence="2" type="ORF">L484_002865</name>
</gene>
<feature type="compositionally biased region" description="Polar residues" evidence="1">
    <location>
        <begin position="20"/>
        <end position="29"/>
    </location>
</feature>
<sequence length="79" mass="9039">MRCLQTTKLETRALPLSLSGVDSTTSKRSQPPFEAKPERVQLPDDESTGKPYEKSTEKRIQAIWIPSFKRNQIRSNYAT</sequence>
<protein>
    <submittedName>
        <fullName evidence="2">Uncharacterized protein</fullName>
    </submittedName>
</protein>
<proteinExistence type="predicted"/>
<name>W9R4X6_9ROSA</name>
<dbReference type="EMBL" id="KE344583">
    <property type="protein sequence ID" value="EXB69307.1"/>
    <property type="molecule type" value="Genomic_DNA"/>
</dbReference>
<feature type="compositionally biased region" description="Basic and acidic residues" evidence="1">
    <location>
        <begin position="35"/>
        <end position="56"/>
    </location>
</feature>
<evidence type="ECO:0000313" key="2">
    <source>
        <dbReference type="EMBL" id="EXB69307.1"/>
    </source>
</evidence>
<feature type="region of interest" description="Disordered" evidence="1">
    <location>
        <begin position="15"/>
        <end position="56"/>
    </location>
</feature>
<evidence type="ECO:0000256" key="1">
    <source>
        <dbReference type="SAM" id="MobiDB-lite"/>
    </source>
</evidence>
<evidence type="ECO:0000313" key="3">
    <source>
        <dbReference type="Proteomes" id="UP000030645"/>
    </source>
</evidence>
<accession>W9R4X6</accession>